<evidence type="ECO:0000259" key="7">
    <source>
        <dbReference type="Pfam" id="PF03799"/>
    </source>
</evidence>
<keyword evidence="6" id="KW-0472">Membrane</keyword>
<evidence type="ECO:0000313" key="8">
    <source>
        <dbReference type="EMBL" id="PIR94590.1"/>
    </source>
</evidence>
<evidence type="ECO:0000256" key="6">
    <source>
        <dbReference type="SAM" id="Phobius"/>
    </source>
</evidence>
<organism evidence="8 9">
    <name type="scientific">Candidatus Falkowbacteria bacterium CG10_big_fil_rev_8_21_14_0_10_39_11</name>
    <dbReference type="NCBI Taxonomy" id="1974565"/>
    <lineage>
        <taxon>Bacteria</taxon>
        <taxon>Candidatus Falkowiibacteriota</taxon>
    </lineage>
</organism>
<dbReference type="AlphaFoldDB" id="A0A2H0V8B9"/>
<dbReference type="Proteomes" id="UP000229901">
    <property type="component" value="Unassembled WGS sequence"/>
</dbReference>
<feature type="transmembrane region" description="Helical" evidence="6">
    <location>
        <begin position="30"/>
        <end position="50"/>
    </location>
</feature>
<dbReference type="EMBL" id="PFAP01000002">
    <property type="protein sequence ID" value="PIR94590.1"/>
    <property type="molecule type" value="Genomic_DNA"/>
</dbReference>
<sequence length="272" mass="32082">MVSYLKKDYKDLELANPRKLKEAGQKKRKMFRFLLIAISVGMVFFIYWLFFSPQFQIREINIGGINKISQEKFDNIVNEYRYSRKYYIFPRNNLLIFSGDGLRGRIGESYLLQKIDIYKDYPGYLEIWVEEKDSNIVWLTDDYCFHLDQEGVAIETCDSASRSNIIKIKDVSNNAVLISRGVVQAETLDKMIRAKEALSEFVTPDVFHYQDDGPFSLRVTTDQTFDIYLNLEEGIEAQVQRLKLLLTQDKIQQDLPQIKYFDLRFGKKIYYQ</sequence>
<evidence type="ECO:0000256" key="3">
    <source>
        <dbReference type="ARBA" id="ARBA00022692"/>
    </source>
</evidence>
<proteinExistence type="predicted"/>
<dbReference type="InterPro" id="IPR050487">
    <property type="entry name" value="FtsQ_DivIB"/>
</dbReference>
<feature type="domain" description="Cell division protein FtsQ/DivIB C-terminal" evidence="7">
    <location>
        <begin position="147"/>
        <end position="264"/>
    </location>
</feature>
<dbReference type="GO" id="GO:0051301">
    <property type="term" value="P:cell division"/>
    <property type="evidence" value="ECO:0007669"/>
    <property type="project" value="UniProtKB-KW"/>
</dbReference>
<dbReference type="GO" id="GO:0005886">
    <property type="term" value="C:plasma membrane"/>
    <property type="evidence" value="ECO:0007669"/>
    <property type="project" value="TreeGrafter"/>
</dbReference>
<keyword evidence="4 6" id="KW-1133">Transmembrane helix</keyword>
<dbReference type="Pfam" id="PF03799">
    <property type="entry name" value="FtsQ_DivIB_C"/>
    <property type="match status" value="1"/>
</dbReference>
<evidence type="ECO:0000256" key="1">
    <source>
        <dbReference type="ARBA" id="ARBA00022475"/>
    </source>
</evidence>
<keyword evidence="5" id="KW-0131">Cell cycle</keyword>
<keyword evidence="1" id="KW-1003">Cell membrane</keyword>
<accession>A0A2H0V8B9</accession>
<dbReference type="PANTHER" id="PTHR37820:SF1">
    <property type="entry name" value="CELL DIVISION PROTEIN FTSQ"/>
    <property type="match status" value="1"/>
</dbReference>
<dbReference type="InterPro" id="IPR005548">
    <property type="entry name" value="Cell_div_FtsQ/DivIB_C"/>
</dbReference>
<name>A0A2H0V8B9_9BACT</name>
<protein>
    <recommendedName>
        <fullName evidence="7">Cell division protein FtsQ/DivIB C-terminal domain-containing protein</fullName>
    </recommendedName>
</protein>
<evidence type="ECO:0000313" key="9">
    <source>
        <dbReference type="Proteomes" id="UP000229901"/>
    </source>
</evidence>
<keyword evidence="3 6" id="KW-0812">Transmembrane</keyword>
<gene>
    <name evidence="8" type="ORF">COT97_00360</name>
</gene>
<evidence type="ECO:0000256" key="2">
    <source>
        <dbReference type="ARBA" id="ARBA00022618"/>
    </source>
</evidence>
<keyword evidence="2" id="KW-0132">Cell division</keyword>
<dbReference type="PANTHER" id="PTHR37820">
    <property type="entry name" value="CELL DIVISION PROTEIN DIVIB"/>
    <property type="match status" value="1"/>
</dbReference>
<evidence type="ECO:0000256" key="4">
    <source>
        <dbReference type="ARBA" id="ARBA00022989"/>
    </source>
</evidence>
<comment type="caution">
    <text evidence="8">The sequence shown here is derived from an EMBL/GenBank/DDBJ whole genome shotgun (WGS) entry which is preliminary data.</text>
</comment>
<evidence type="ECO:0000256" key="5">
    <source>
        <dbReference type="ARBA" id="ARBA00023306"/>
    </source>
</evidence>
<reference evidence="9" key="1">
    <citation type="submission" date="2017-09" db="EMBL/GenBank/DDBJ databases">
        <title>Depth-based differentiation of microbial function through sediment-hosted aquifers and enrichment of novel symbionts in the deep terrestrial subsurface.</title>
        <authorList>
            <person name="Probst A.J."/>
            <person name="Ladd B."/>
            <person name="Jarett J.K."/>
            <person name="Geller-Mcgrath D.E."/>
            <person name="Sieber C.M.K."/>
            <person name="Emerson J.B."/>
            <person name="Anantharaman K."/>
            <person name="Thomas B.C."/>
            <person name="Malmstrom R."/>
            <person name="Stieglmeier M."/>
            <person name="Klingl A."/>
            <person name="Woyke T."/>
            <person name="Ryan C.M."/>
            <person name="Banfield J.F."/>
        </authorList>
    </citation>
    <scope>NUCLEOTIDE SEQUENCE [LARGE SCALE GENOMIC DNA]</scope>
</reference>